<organism evidence="2 3">
    <name type="scientific">Candidatus Scalindua brodae</name>
    <dbReference type="NCBI Taxonomy" id="237368"/>
    <lineage>
        <taxon>Bacteria</taxon>
        <taxon>Pseudomonadati</taxon>
        <taxon>Planctomycetota</taxon>
        <taxon>Candidatus Brocadiia</taxon>
        <taxon>Candidatus Brocadiales</taxon>
        <taxon>Candidatus Scalinduaceae</taxon>
        <taxon>Candidatus Scalindua</taxon>
    </lineage>
</organism>
<dbReference type="Proteomes" id="UP000030652">
    <property type="component" value="Unassembled WGS sequence"/>
</dbReference>
<protein>
    <recommendedName>
        <fullName evidence="4">Glycosyltransferase RgtA/B/C/D-like domain-containing protein</fullName>
    </recommendedName>
</protein>
<feature type="transmembrane region" description="Helical" evidence="1">
    <location>
        <begin position="150"/>
        <end position="174"/>
    </location>
</feature>
<dbReference type="EMBL" id="JRYO01000193">
    <property type="protein sequence ID" value="KHE91508.1"/>
    <property type="molecule type" value="Genomic_DNA"/>
</dbReference>
<feature type="transmembrane region" description="Helical" evidence="1">
    <location>
        <begin position="313"/>
        <end position="333"/>
    </location>
</feature>
<gene>
    <name evidence="2" type="ORF">SCABRO_02718</name>
</gene>
<evidence type="ECO:0000256" key="1">
    <source>
        <dbReference type="SAM" id="Phobius"/>
    </source>
</evidence>
<feature type="transmembrane region" description="Helical" evidence="1">
    <location>
        <begin position="80"/>
        <end position="111"/>
    </location>
</feature>
<evidence type="ECO:0008006" key="4">
    <source>
        <dbReference type="Google" id="ProtNLM"/>
    </source>
</evidence>
<feature type="transmembrane region" description="Helical" evidence="1">
    <location>
        <begin position="345"/>
        <end position="362"/>
    </location>
</feature>
<feature type="transmembrane region" description="Helical" evidence="1">
    <location>
        <begin position="7"/>
        <end position="25"/>
    </location>
</feature>
<keyword evidence="1" id="KW-1133">Transmembrane helix</keyword>
<sequence length="649" mass="75060">MEYYISIVIFLFGIITWIPFLKTPYCQDLSSHTYYAGQVIRKKITLFKDVPSYGIGHFLHLILIQLFFGKDNKYYNRFMCLWCSFSAFIVYWVIYNLFGLTAAIAGGILYALYIVNPRIDGNWGPFETIMNLPLLASILLLQQASKTDSLLLVALSGMIFGYTILIKQTAVLYFPGYILMVLGSNISSSACYVFGGSFFLVNLIPIIYYWINGIFWEYMASNWLVMLPSAINPKKYNKYYPKLWVRGEKNKEIKKQVILKNSISLLPVIFLTVITFITLIAASDLSLIYLGLTICTIASTWMIFMRGTLFPHYWLNMVPWLIIMASFSLSKIISDLATWPSLNVLQLSIIVTAFSLFTFSIYTDWKYYIPHKDPYGFIRKFNGDTFTQSNYITPIKIAEYIKQTTNSEDKILVCGWTPYIVLYSDRDSFTPNAFLYAEDYLELYSKSNPNQLDFLNQIYKFKKFKIIKDQENPFKTDFPKLIIFSDGKGNISDFEKLTNMYYSKEEQLGGYPMFRADEELSTLMAAFENGNNKSIQKTKNIDSNENELSSNPYPQDWDSALKISKQLLAKDPYNIEHLLTLGECLIGTRNYGLLFRFYNRLIENKMVSTTSRLGLLAKLGEAIVTRTNSKRQKRSSVIFSSLNPRIRWY</sequence>
<dbReference type="Gene3D" id="1.25.40.10">
    <property type="entry name" value="Tetratricopeptide repeat domain"/>
    <property type="match status" value="1"/>
</dbReference>
<accession>A0A0B0EK46</accession>
<evidence type="ECO:0000313" key="2">
    <source>
        <dbReference type="EMBL" id="KHE91508.1"/>
    </source>
</evidence>
<feature type="transmembrane region" description="Helical" evidence="1">
    <location>
        <begin position="263"/>
        <end position="281"/>
    </location>
</feature>
<feature type="transmembrane region" description="Helical" evidence="1">
    <location>
        <begin position="186"/>
        <end position="211"/>
    </location>
</feature>
<feature type="transmembrane region" description="Helical" evidence="1">
    <location>
        <begin position="50"/>
        <end position="68"/>
    </location>
</feature>
<dbReference type="AlphaFoldDB" id="A0A0B0EK46"/>
<keyword evidence="1" id="KW-0472">Membrane</keyword>
<proteinExistence type="predicted"/>
<keyword evidence="1" id="KW-0812">Transmembrane</keyword>
<feature type="transmembrane region" description="Helical" evidence="1">
    <location>
        <begin position="287"/>
        <end position="304"/>
    </location>
</feature>
<dbReference type="InterPro" id="IPR011990">
    <property type="entry name" value="TPR-like_helical_dom_sf"/>
</dbReference>
<comment type="caution">
    <text evidence="2">The sequence shown here is derived from an EMBL/GenBank/DDBJ whole genome shotgun (WGS) entry which is preliminary data.</text>
</comment>
<evidence type="ECO:0000313" key="3">
    <source>
        <dbReference type="Proteomes" id="UP000030652"/>
    </source>
</evidence>
<reference evidence="2 3" key="1">
    <citation type="submission" date="2014-10" db="EMBL/GenBank/DDBJ databases">
        <title>Draft genome of anammox bacterium scalindua brodae, obtained using differential coverage binning of sequence data from two enrichment reactors.</title>
        <authorList>
            <person name="Speth D.R."/>
            <person name="Russ L."/>
            <person name="Kartal B."/>
            <person name="Op den Camp H.J."/>
            <person name="Dutilh B.E."/>
            <person name="Jetten M.S."/>
        </authorList>
    </citation>
    <scope>NUCLEOTIDE SEQUENCE [LARGE SCALE GENOMIC DNA]</scope>
    <source>
        <strain evidence="2">RU1</strain>
    </source>
</reference>
<name>A0A0B0EK46_9BACT</name>